<organism evidence="4 5">
    <name type="scientific">Candidatus Enterococcus murrayae</name>
    <dbReference type="NCBI Taxonomy" id="2815321"/>
    <lineage>
        <taxon>Bacteria</taxon>
        <taxon>Bacillati</taxon>
        <taxon>Bacillota</taxon>
        <taxon>Bacilli</taxon>
        <taxon>Lactobacillales</taxon>
        <taxon>Enterococcaceae</taxon>
        <taxon>Enterococcus</taxon>
    </lineage>
</organism>
<keyword evidence="2" id="KW-0472">Membrane</keyword>
<keyword evidence="2" id="KW-0812">Transmembrane</keyword>
<dbReference type="RefSeq" id="WP_207106988.1">
    <property type="nucleotide sequence ID" value="NZ_JAFLVR010000005.1"/>
</dbReference>
<keyword evidence="3" id="KW-0732">Signal</keyword>
<evidence type="ECO:0000256" key="2">
    <source>
        <dbReference type="SAM" id="Phobius"/>
    </source>
</evidence>
<name>A0ABS3HCK8_9ENTE</name>
<evidence type="ECO:0000256" key="3">
    <source>
        <dbReference type="SAM" id="SignalP"/>
    </source>
</evidence>
<reference evidence="4 5" key="1">
    <citation type="submission" date="2021-03" db="EMBL/GenBank/DDBJ databases">
        <title>Enterococcal diversity collection.</title>
        <authorList>
            <person name="Gilmore M.S."/>
            <person name="Schwartzman J."/>
            <person name="Van Tyne D."/>
            <person name="Martin M."/>
            <person name="Earl A.M."/>
            <person name="Manson A.L."/>
            <person name="Straub T."/>
            <person name="Salamzade R."/>
            <person name="Saavedra J."/>
            <person name="Lebreton F."/>
            <person name="Prichula J."/>
            <person name="Schaufler K."/>
            <person name="Gaca A."/>
            <person name="Sgardioli B."/>
            <person name="Wagenaar J."/>
            <person name="Strong T."/>
        </authorList>
    </citation>
    <scope>NUCLEOTIDE SEQUENCE [LARGE SCALE GENOMIC DNA]</scope>
    <source>
        <strain evidence="4 5">MJM16</strain>
    </source>
</reference>
<evidence type="ECO:0000313" key="4">
    <source>
        <dbReference type="EMBL" id="MBO0451181.1"/>
    </source>
</evidence>
<evidence type="ECO:0000256" key="1">
    <source>
        <dbReference type="SAM" id="MobiDB-lite"/>
    </source>
</evidence>
<sequence>MNRIKGVVIVVLLSLCFSSAAVASEETDVGISFGTSPTEPVKPRPEPDNVLPLTSTKSYEPTGRLPQTGEKGQSKFMQLIGALCLVGVFWMFLFIRFKDEDEEDEGYEYQ</sequence>
<protein>
    <submittedName>
        <fullName evidence="4">LPXTG cell wall anchor domain-containing protein</fullName>
    </submittedName>
</protein>
<feature type="chain" id="PRO_5045913346" evidence="3">
    <location>
        <begin position="24"/>
        <end position="110"/>
    </location>
</feature>
<keyword evidence="2" id="KW-1133">Transmembrane helix</keyword>
<feature type="signal peptide" evidence="3">
    <location>
        <begin position="1"/>
        <end position="23"/>
    </location>
</feature>
<feature type="region of interest" description="Disordered" evidence="1">
    <location>
        <begin position="32"/>
        <end position="70"/>
    </location>
</feature>
<accession>A0ABS3HCK8</accession>
<proteinExistence type="predicted"/>
<dbReference type="NCBIfam" id="TIGR01167">
    <property type="entry name" value="LPXTG_anchor"/>
    <property type="match status" value="1"/>
</dbReference>
<keyword evidence="5" id="KW-1185">Reference proteome</keyword>
<dbReference type="EMBL" id="JAFLVR010000005">
    <property type="protein sequence ID" value="MBO0451181.1"/>
    <property type="molecule type" value="Genomic_DNA"/>
</dbReference>
<evidence type="ECO:0000313" key="5">
    <source>
        <dbReference type="Proteomes" id="UP000664495"/>
    </source>
</evidence>
<comment type="caution">
    <text evidence="4">The sequence shown here is derived from an EMBL/GenBank/DDBJ whole genome shotgun (WGS) entry which is preliminary data.</text>
</comment>
<dbReference type="Proteomes" id="UP000664495">
    <property type="component" value="Unassembled WGS sequence"/>
</dbReference>
<gene>
    <name evidence="4" type="ORF">JZO85_02815</name>
</gene>
<feature type="transmembrane region" description="Helical" evidence="2">
    <location>
        <begin position="76"/>
        <end position="95"/>
    </location>
</feature>